<dbReference type="InterPro" id="IPR036556">
    <property type="entry name" value="PAD_central_sf"/>
</dbReference>
<organism evidence="3 4">
    <name type="scientific">Paracoccus mangrovi</name>
    <dbReference type="NCBI Taxonomy" id="1715645"/>
    <lineage>
        <taxon>Bacteria</taxon>
        <taxon>Pseudomonadati</taxon>
        <taxon>Pseudomonadota</taxon>
        <taxon>Alphaproteobacteria</taxon>
        <taxon>Rhodobacterales</taxon>
        <taxon>Paracoccaceae</taxon>
        <taxon>Paracoccus</taxon>
    </lineage>
</organism>
<feature type="domain" description="Protein-arginine deiminase C-terminal" evidence="1">
    <location>
        <begin position="179"/>
        <end position="586"/>
    </location>
</feature>
<dbReference type="InterPro" id="IPR004303">
    <property type="entry name" value="PAD"/>
</dbReference>
<dbReference type="Gene3D" id="3.75.10.10">
    <property type="entry name" value="L-arginine/glycine Amidinotransferase, Chain A"/>
    <property type="match status" value="1"/>
</dbReference>
<dbReference type="InterPro" id="IPR013530">
    <property type="entry name" value="PAD_C"/>
</dbReference>
<dbReference type="Pfam" id="PF08527">
    <property type="entry name" value="PAD_M"/>
    <property type="match status" value="1"/>
</dbReference>
<sequence length="589" mass="63910">MACNIVHIHVDADRDGVIDDRPAGDIWTGGKTGRGAIISVNNDNDDGKAGAVARDNTDNSDTKINSSADLRDIAPLDLRKMSDLPLEGARVILSVPTTPLDYRGYIRIFDGRSAGSTEIIGSATGSEKAFTEADFKAGRIELGMEALRYPTRAVGDGTVDFDGRIQLILRVEGADGTVIHRETVPVRVAPWIVFNHTDITETVYVAEINEGYLDDNSRFIGELRKVVGGKLRVIPAGEADGDRWAQDVMEMGFSNWPGDRDLTTVIRTPRTRGGSDQFGKYPGRVLLGLDFGYYESNALEQGSSLNSFGNLECSPPIPGYPFGRVVYGTPGMREAVRYGHSPMKSGMRALLEGQELQSPIKLDTGWLMVGHVDEFMSFIPDPSGTHGFKIAFASPRLAVSILRENPRGLLFQGILANDGSTSPIAEYTRILGGDVPYDEYGSAAVILGNEGFLTLQNEIQGILNSQKNALKSGLSLKDSDFIDLPILFYCHAPESLSGCIALTPGSVNMLVVTHAPGDIDLVIPKPFGPTIGGICMYEKAIKAAFAPNRAVTPHFVDCFLTYHVLQGEIHCGTNSKRKPPKKSWWHHSA</sequence>
<protein>
    <submittedName>
        <fullName evidence="3">Protein-arginine deiminase family protein</fullName>
    </submittedName>
</protein>
<evidence type="ECO:0000259" key="1">
    <source>
        <dbReference type="Pfam" id="PF03068"/>
    </source>
</evidence>
<dbReference type="RefSeq" id="WP_374427875.1">
    <property type="nucleotide sequence ID" value="NZ_JBHRXJ010000011.1"/>
</dbReference>
<proteinExistence type="predicted"/>
<dbReference type="SUPFAM" id="SSF110083">
    <property type="entry name" value="Peptidylarginine deiminase Pad4, middle domain"/>
    <property type="match status" value="1"/>
</dbReference>
<accession>A0ABV7R820</accession>
<name>A0ABV7R820_9RHOB</name>
<dbReference type="InterPro" id="IPR013733">
    <property type="entry name" value="Prot_Arg_deaminase_cen_dom"/>
</dbReference>
<dbReference type="Proteomes" id="UP001595721">
    <property type="component" value="Unassembled WGS sequence"/>
</dbReference>
<dbReference type="PANTHER" id="PTHR10837">
    <property type="entry name" value="PEPTIDYLARGININE DEIMINASE"/>
    <property type="match status" value="1"/>
</dbReference>
<gene>
    <name evidence="3" type="ORF">ACFOMH_14645</name>
</gene>
<dbReference type="Pfam" id="PF03068">
    <property type="entry name" value="PAD"/>
    <property type="match status" value="1"/>
</dbReference>
<evidence type="ECO:0000313" key="3">
    <source>
        <dbReference type="EMBL" id="MFC3529416.1"/>
    </source>
</evidence>
<dbReference type="SUPFAM" id="SSF55909">
    <property type="entry name" value="Pentein"/>
    <property type="match status" value="1"/>
</dbReference>
<evidence type="ECO:0000313" key="4">
    <source>
        <dbReference type="Proteomes" id="UP001595721"/>
    </source>
</evidence>
<dbReference type="Gene3D" id="2.60.40.1700">
    <property type="entry name" value="Protein-arginine deiminase, central domain"/>
    <property type="match status" value="1"/>
</dbReference>
<keyword evidence="4" id="KW-1185">Reference proteome</keyword>
<dbReference type="PANTHER" id="PTHR10837:SF8">
    <property type="entry name" value="PROTEIN-ARGININE DEIMINASE"/>
    <property type="match status" value="1"/>
</dbReference>
<evidence type="ECO:0000259" key="2">
    <source>
        <dbReference type="Pfam" id="PF08527"/>
    </source>
</evidence>
<dbReference type="EMBL" id="JBHRXJ010000011">
    <property type="protein sequence ID" value="MFC3529416.1"/>
    <property type="molecule type" value="Genomic_DNA"/>
</dbReference>
<feature type="domain" description="Protein-arginine deiminase (PAD) central" evidence="2">
    <location>
        <begin position="7"/>
        <end position="152"/>
    </location>
</feature>
<reference evidence="4" key="1">
    <citation type="journal article" date="2019" name="Int. J. Syst. Evol. Microbiol.">
        <title>The Global Catalogue of Microorganisms (GCM) 10K type strain sequencing project: providing services to taxonomists for standard genome sequencing and annotation.</title>
        <authorList>
            <consortium name="The Broad Institute Genomics Platform"/>
            <consortium name="The Broad Institute Genome Sequencing Center for Infectious Disease"/>
            <person name="Wu L."/>
            <person name="Ma J."/>
        </authorList>
    </citation>
    <scope>NUCLEOTIDE SEQUENCE [LARGE SCALE GENOMIC DNA]</scope>
    <source>
        <strain evidence="4">KCTC 42899</strain>
    </source>
</reference>
<comment type="caution">
    <text evidence="3">The sequence shown here is derived from an EMBL/GenBank/DDBJ whole genome shotgun (WGS) entry which is preliminary data.</text>
</comment>